<comment type="caution">
    <text evidence="3">The sequence shown here is derived from an EMBL/GenBank/DDBJ whole genome shotgun (WGS) entry which is preliminary data.</text>
</comment>
<feature type="compositionally biased region" description="Low complexity" evidence="1">
    <location>
        <begin position="162"/>
        <end position="180"/>
    </location>
</feature>
<feature type="region of interest" description="Disordered" evidence="1">
    <location>
        <begin position="237"/>
        <end position="273"/>
    </location>
</feature>
<evidence type="ECO:0000256" key="2">
    <source>
        <dbReference type="SAM" id="Phobius"/>
    </source>
</evidence>
<protein>
    <submittedName>
        <fullName evidence="3">Uncharacterized protein</fullName>
    </submittedName>
</protein>
<feature type="transmembrane region" description="Helical" evidence="2">
    <location>
        <begin position="198"/>
        <end position="219"/>
    </location>
</feature>
<feature type="region of interest" description="Disordered" evidence="1">
    <location>
        <begin position="162"/>
        <end position="189"/>
    </location>
</feature>
<keyword evidence="2" id="KW-0812">Transmembrane</keyword>
<organism evidence="3 4">
    <name type="scientific">Colletotrichum noveboracense</name>
    <dbReference type="NCBI Taxonomy" id="2664923"/>
    <lineage>
        <taxon>Eukaryota</taxon>
        <taxon>Fungi</taxon>
        <taxon>Dikarya</taxon>
        <taxon>Ascomycota</taxon>
        <taxon>Pezizomycotina</taxon>
        <taxon>Sordariomycetes</taxon>
        <taxon>Hypocreomycetidae</taxon>
        <taxon>Glomerellales</taxon>
        <taxon>Glomerellaceae</taxon>
        <taxon>Colletotrichum</taxon>
        <taxon>Colletotrichum gloeosporioides species complex</taxon>
    </lineage>
</organism>
<evidence type="ECO:0000313" key="3">
    <source>
        <dbReference type="EMBL" id="CAI0645400.1"/>
    </source>
</evidence>
<keyword evidence="4" id="KW-1185">Reference proteome</keyword>
<proteinExistence type="predicted"/>
<keyword evidence="2" id="KW-1133">Transmembrane helix</keyword>
<name>A0A9W4RPW7_9PEZI</name>
<feature type="region of interest" description="Disordered" evidence="1">
    <location>
        <begin position="361"/>
        <end position="381"/>
    </location>
</feature>
<reference evidence="3" key="1">
    <citation type="submission" date="2022-08" db="EMBL/GenBank/DDBJ databases">
        <authorList>
            <person name="Giroux E."/>
            <person name="Giroux E."/>
        </authorList>
    </citation>
    <scope>NUCLEOTIDE SEQUENCE</scope>
    <source>
        <strain evidence="3">H1091258</strain>
    </source>
</reference>
<keyword evidence="2" id="KW-0472">Membrane</keyword>
<dbReference type="EMBL" id="CAMGZC010000239">
    <property type="protein sequence ID" value="CAI0645400.1"/>
    <property type="molecule type" value="Genomic_DNA"/>
</dbReference>
<dbReference type="Proteomes" id="UP001152533">
    <property type="component" value="Unassembled WGS sequence"/>
</dbReference>
<evidence type="ECO:0000313" key="4">
    <source>
        <dbReference type="Proteomes" id="UP001152533"/>
    </source>
</evidence>
<accession>A0A9W4RPW7</accession>
<gene>
    <name evidence="3" type="ORF">CGXH109_LOCUS45018</name>
</gene>
<sequence>MTASEGSGCYPAVRAREWGKIASNVPDPPQCIDNCGRKFLEKLVPGFRDSKWTEACGILSRTENTKQLWDLYCCNSSICGVFPSMGQDPGVNYIVNTCHNNGIRTVQDPGPPPLEYDCSAVINYAECSKPFFQSDSRPSTSEEGFWATSAIVAKPSSTSTTAMVSTSSSHSALTSGASTSNQSHGRRPSGSLSLGLKIAIGISCGIVLIAIIAIAICIWRLRSRRGYTQSIKSEIKHPSLPQASSPTPLISPEDSMHDGTHHTTLTPPPRLKERNLLPSLISTTTSDAGGSFPGTPVSYHGPGGFPQSPFADPVSARLAQKGYRSSKPPVSPLSSSFHGKSIKTVSIGSAASNRTTTTVSNISSAFPYPSPSRPPRPHDTPLRIPDLVCPGPPPTRALPPPPPPVSPVSPISPVSPTALFRQQSIDVGHNVSLALAAGFIPPWNPARGVILGKDSMDFCDLTERCARESRDRDSWGSWSFGGGVTSIGTSSVQRGGAARVNSPVLEEADLERMGGKY</sequence>
<evidence type="ECO:0000256" key="1">
    <source>
        <dbReference type="SAM" id="MobiDB-lite"/>
    </source>
</evidence>
<dbReference type="AlphaFoldDB" id="A0A9W4RPW7"/>